<evidence type="ECO:0000313" key="2">
    <source>
        <dbReference type="EMBL" id="VFA98391.1"/>
    </source>
</evidence>
<evidence type="ECO:0000256" key="1">
    <source>
        <dbReference type="SAM" id="MobiDB-lite"/>
    </source>
</evidence>
<evidence type="ECO:0000313" key="3">
    <source>
        <dbReference type="Proteomes" id="UP000290439"/>
    </source>
</evidence>
<dbReference type="Proteomes" id="UP000290439">
    <property type="component" value="Chromosome"/>
</dbReference>
<sequence>MRMWTLQAPEVVAAVRDKGIYRAEWDRVCINWRPAYRSMVAEMERRGIECAGAAPVWCWPGRALRRRATRETADLLLGLDQWAHGVHLITLDVPAALTLSTSYARWNDYLGVTMELLRNAGRNDGPAFPPDQAPMDWSATLDNEWDKLQIVIPELRREWIVRSRYYPPDADTAARIAADPDLNPSPADGSSPLSSAS</sequence>
<dbReference type="RefSeq" id="WP_130917010.1">
    <property type="nucleotide sequence ID" value="NZ_JADLPK010000002.1"/>
</dbReference>
<gene>
    <name evidence="2" type="ORF">NCTC10797_02158</name>
</gene>
<organism evidence="2 3">
    <name type="scientific">Nocardia cyriacigeorgica</name>
    <dbReference type="NCBI Taxonomy" id="135487"/>
    <lineage>
        <taxon>Bacteria</taxon>
        <taxon>Bacillati</taxon>
        <taxon>Actinomycetota</taxon>
        <taxon>Actinomycetes</taxon>
        <taxon>Mycobacteriales</taxon>
        <taxon>Nocardiaceae</taxon>
        <taxon>Nocardia</taxon>
    </lineage>
</organism>
<reference evidence="2 3" key="1">
    <citation type="submission" date="2019-02" db="EMBL/GenBank/DDBJ databases">
        <authorList>
            <consortium name="Pathogen Informatics"/>
        </authorList>
    </citation>
    <scope>NUCLEOTIDE SEQUENCE [LARGE SCALE GENOMIC DNA]</scope>
    <source>
        <strain evidence="2 3">3012STDY6756504</strain>
    </source>
</reference>
<accession>A0A4U8VXV0</accession>
<feature type="region of interest" description="Disordered" evidence="1">
    <location>
        <begin position="175"/>
        <end position="197"/>
    </location>
</feature>
<proteinExistence type="predicted"/>
<name>A0A4U8VXV0_9NOCA</name>
<dbReference type="EMBL" id="LR215973">
    <property type="protein sequence ID" value="VFA98391.1"/>
    <property type="molecule type" value="Genomic_DNA"/>
</dbReference>
<dbReference type="AlphaFoldDB" id="A0A4U8VXV0"/>
<protein>
    <submittedName>
        <fullName evidence="2">Domain of uncharacterized function (DUF3841)</fullName>
    </submittedName>
</protein>